<proteinExistence type="predicted"/>
<evidence type="ECO:0000313" key="6">
    <source>
        <dbReference type="Proteomes" id="UP001597414"/>
    </source>
</evidence>
<keyword evidence="4" id="KW-0732">Signal</keyword>
<comment type="subcellular location">
    <subcellularLocation>
        <location evidence="1">Cell outer membrane</location>
    </subcellularLocation>
</comment>
<keyword evidence="3" id="KW-0998">Cell outer membrane</keyword>
<keyword evidence="2" id="KW-0472">Membrane</keyword>
<reference evidence="6" key="1">
    <citation type="journal article" date="2019" name="Int. J. Syst. Evol. Microbiol.">
        <title>The Global Catalogue of Microorganisms (GCM) 10K type strain sequencing project: providing services to taxonomists for standard genome sequencing and annotation.</title>
        <authorList>
            <consortium name="The Broad Institute Genomics Platform"/>
            <consortium name="The Broad Institute Genome Sequencing Center for Infectious Disease"/>
            <person name="Wu L."/>
            <person name="Ma J."/>
        </authorList>
    </citation>
    <scope>NUCLEOTIDE SEQUENCE [LARGE SCALE GENOMIC DNA]</scope>
    <source>
        <strain evidence="6">KCTC 19812</strain>
    </source>
</reference>
<dbReference type="SUPFAM" id="SSF56935">
    <property type="entry name" value="Porins"/>
    <property type="match status" value="1"/>
</dbReference>
<organism evidence="5 6">
    <name type="scientific">Shivajiella indica</name>
    <dbReference type="NCBI Taxonomy" id="872115"/>
    <lineage>
        <taxon>Bacteria</taxon>
        <taxon>Pseudomonadati</taxon>
        <taxon>Bacteroidota</taxon>
        <taxon>Cytophagia</taxon>
        <taxon>Cytophagales</taxon>
        <taxon>Cyclobacteriaceae</taxon>
        <taxon>Shivajiella</taxon>
    </lineage>
</organism>
<accession>A0ABW5B5V0</accession>
<protein>
    <submittedName>
        <fullName evidence="5">TonB-dependent receptor</fullName>
    </submittedName>
</protein>
<evidence type="ECO:0000256" key="2">
    <source>
        <dbReference type="ARBA" id="ARBA00023136"/>
    </source>
</evidence>
<name>A0ABW5B5V0_9BACT</name>
<keyword evidence="5" id="KW-0675">Receptor</keyword>
<feature type="chain" id="PRO_5046597744" evidence="4">
    <location>
        <begin position="32"/>
        <end position="561"/>
    </location>
</feature>
<sequence>MKPFLKSKCSTTIVMMVIFSGIAGLSFGQQAGEVKDQEFVIRKDRVLTLPKQTRKFDRIPVLPSAKSSTSFNYIVQPYFLSLPPEVIKPEVAQKQWPRNQEEMFPGFARLGYGNYSSPIIEGRYNYWEEEDYNFGVKLKHEGFYQGPVDGSNSGENFTNIKADGSLYKDFIQFYGGIEYDRHEFKFYGYDPENPLLEDYVPSQNVLNTFKLKAGLQDIDKLDFLNYDASLEVRTFNDQYSASESEIGIKAFSDFRFDEALKTTVNMQLSLTDPKDVLYNDINRNYFKVNPFVSYLKKGIYVKAGANLVFENDVALNKKSDFHVFPQVYGHYLFADEFGIYAGFEGDVQRKTYLDFVNENQFLGPSESLLNTIQNYIAKAGIKGTLNDELTYEAGVSVGKFTNMHFFTNSPSDTLRFNIVYDDDTRVMNYSAKIGWQYDDWYRLIGKANYYYYNTSNLEAAFHRPEWELSLNNNFTFAKKWLIQANANLMGGIQAFVDNGTEDSNLKTLPAILDLQLKADYQINERISAFAVGNNLLNKQNQRFLNYPVRGIQGILGITVRF</sequence>
<evidence type="ECO:0000256" key="1">
    <source>
        <dbReference type="ARBA" id="ARBA00004442"/>
    </source>
</evidence>
<comment type="caution">
    <text evidence="5">The sequence shown here is derived from an EMBL/GenBank/DDBJ whole genome shotgun (WGS) entry which is preliminary data.</text>
</comment>
<evidence type="ECO:0000256" key="3">
    <source>
        <dbReference type="ARBA" id="ARBA00023237"/>
    </source>
</evidence>
<dbReference type="Proteomes" id="UP001597414">
    <property type="component" value="Unassembled WGS sequence"/>
</dbReference>
<dbReference type="Gene3D" id="2.40.170.20">
    <property type="entry name" value="TonB-dependent receptor, beta-barrel domain"/>
    <property type="match status" value="1"/>
</dbReference>
<keyword evidence="6" id="KW-1185">Reference proteome</keyword>
<dbReference type="InterPro" id="IPR036942">
    <property type="entry name" value="Beta-barrel_TonB_sf"/>
</dbReference>
<gene>
    <name evidence="5" type="ORF">ACFSKV_06875</name>
</gene>
<evidence type="ECO:0000313" key="5">
    <source>
        <dbReference type="EMBL" id="MFD2201282.1"/>
    </source>
</evidence>
<feature type="signal peptide" evidence="4">
    <location>
        <begin position="1"/>
        <end position="31"/>
    </location>
</feature>
<dbReference type="RefSeq" id="WP_380801201.1">
    <property type="nucleotide sequence ID" value="NZ_JBHUIV010000010.1"/>
</dbReference>
<evidence type="ECO:0000256" key="4">
    <source>
        <dbReference type="SAM" id="SignalP"/>
    </source>
</evidence>
<dbReference type="EMBL" id="JBHUIV010000010">
    <property type="protein sequence ID" value="MFD2201282.1"/>
    <property type="molecule type" value="Genomic_DNA"/>
</dbReference>